<keyword evidence="9" id="KW-0732">Signal</keyword>
<evidence type="ECO:0000256" key="6">
    <source>
        <dbReference type="ARBA" id="ARBA00022989"/>
    </source>
</evidence>
<dbReference type="GO" id="GO:0015627">
    <property type="term" value="C:type II protein secretion system complex"/>
    <property type="evidence" value="ECO:0007669"/>
    <property type="project" value="InterPro"/>
</dbReference>
<evidence type="ECO:0000313" key="10">
    <source>
        <dbReference type="EMBL" id="MBB4617197.1"/>
    </source>
</evidence>
<dbReference type="Gene3D" id="3.10.610.10">
    <property type="entry name" value="GSPII I/J protein-like"/>
    <property type="match status" value="1"/>
</dbReference>
<dbReference type="SUPFAM" id="SSF54523">
    <property type="entry name" value="Pili subunits"/>
    <property type="match status" value="1"/>
</dbReference>
<protein>
    <submittedName>
        <fullName evidence="10">General secretion pathway protein J</fullName>
    </submittedName>
</protein>
<dbReference type="EMBL" id="JACHNY010000002">
    <property type="protein sequence ID" value="MBB4617197.1"/>
    <property type="molecule type" value="Genomic_DNA"/>
</dbReference>
<dbReference type="GO" id="GO:0005886">
    <property type="term" value="C:plasma membrane"/>
    <property type="evidence" value="ECO:0007669"/>
    <property type="project" value="UniProtKB-SubCell"/>
</dbReference>
<keyword evidence="4" id="KW-0997">Cell inner membrane</keyword>
<keyword evidence="2" id="KW-1003">Cell membrane</keyword>
<comment type="subcellular location">
    <subcellularLocation>
        <location evidence="1">Cell inner membrane</location>
        <topology evidence="1">Single-pass membrane protein</topology>
    </subcellularLocation>
</comment>
<organism evidence="10 11">
    <name type="scientific">Sphingomonas abaci</name>
    <dbReference type="NCBI Taxonomy" id="237611"/>
    <lineage>
        <taxon>Bacteria</taxon>
        <taxon>Pseudomonadati</taxon>
        <taxon>Pseudomonadota</taxon>
        <taxon>Alphaproteobacteria</taxon>
        <taxon>Sphingomonadales</taxon>
        <taxon>Sphingomonadaceae</taxon>
        <taxon>Sphingomonas</taxon>
    </lineage>
</organism>
<dbReference type="InterPro" id="IPR051621">
    <property type="entry name" value="T2SS_protein_J"/>
</dbReference>
<dbReference type="Pfam" id="PF11612">
    <property type="entry name" value="T2SSJ"/>
    <property type="match status" value="1"/>
</dbReference>
<keyword evidence="11" id="KW-1185">Reference proteome</keyword>
<dbReference type="AlphaFoldDB" id="A0A7W7AHP2"/>
<comment type="caution">
    <text evidence="10">The sequence shown here is derived from an EMBL/GenBank/DDBJ whole genome shotgun (WGS) entry which is preliminary data.</text>
</comment>
<proteinExistence type="predicted"/>
<dbReference type="Proteomes" id="UP000574769">
    <property type="component" value="Unassembled WGS sequence"/>
</dbReference>
<keyword evidence="7" id="KW-0472">Membrane</keyword>
<feature type="chain" id="PRO_5031178271" evidence="9">
    <location>
        <begin position="27"/>
        <end position="221"/>
    </location>
</feature>
<evidence type="ECO:0000256" key="7">
    <source>
        <dbReference type="ARBA" id="ARBA00023136"/>
    </source>
</evidence>
<accession>A0A7W7AHP2</accession>
<evidence type="ECO:0000256" key="8">
    <source>
        <dbReference type="SAM" id="MobiDB-lite"/>
    </source>
</evidence>
<evidence type="ECO:0000256" key="4">
    <source>
        <dbReference type="ARBA" id="ARBA00022519"/>
    </source>
</evidence>
<keyword evidence="5" id="KW-0812">Transmembrane</keyword>
<dbReference type="PANTHER" id="PTHR39583:SF2">
    <property type="entry name" value="TYPE II SECRETION SYSTEM PROTEIN J"/>
    <property type="match status" value="1"/>
</dbReference>
<evidence type="ECO:0000256" key="2">
    <source>
        <dbReference type="ARBA" id="ARBA00022475"/>
    </source>
</evidence>
<keyword evidence="6" id="KW-1133">Transmembrane helix</keyword>
<keyword evidence="3" id="KW-0488">Methylation</keyword>
<feature type="signal peptide" evidence="9">
    <location>
        <begin position="1"/>
        <end position="26"/>
    </location>
</feature>
<dbReference type="InterPro" id="IPR045584">
    <property type="entry name" value="Pilin-like"/>
</dbReference>
<evidence type="ECO:0000256" key="3">
    <source>
        <dbReference type="ARBA" id="ARBA00022481"/>
    </source>
</evidence>
<evidence type="ECO:0000256" key="5">
    <source>
        <dbReference type="ARBA" id="ARBA00022692"/>
    </source>
</evidence>
<evidence type="ECO:0000256" key="1">
    <source>
        <dbReference type="ARBA" id="ARBA00004377"/>
    </source>
</evidence>
<sequence>MIALLIFAMIASAGVAILSFSIRAQAATGARLDDQAALARTVSALTADLAQTTPRGARDEAGRLRPAFVGEPGELLFTRGGWTNLDAAARPNLQKVLWRLSGQTLVRIGYPEVDGAQPLAQTPMLDRVTGMTIRYRYAGAWSDRWDGAGGIALPQALELRLTRADGTHWRMMALVGTGFGPGGVRAPGPKGSTSEGAPSTPPSLPRGQPVPEAPLGGQAGV</sequence>
<dbReference type="PANTHER" id="PTHR39583">
    <property type="entry name" value="TYPE II SECRETION SYSTEM PROTEIN J-RELATED"/>
    <property type="match status" value="1"/>
</dbReference>
<dbReference type="GO" id="GO:0015628">
    <property type="term" value="P:protein secretion by the type II secretion system"/>
    <property type="evidence" value="ECO:0007669"/>
    <property type="project" value="InterPro"/>
</dbReference>
<name>A0A7W7AHP2_9SPHN</name>
<evidence type="ECO:0000256" key="9">
    <source>
        <dbReference type="SAM" id="SignalP"/>
    </source>
</evidence>
<feature type="region of interest" description="Disordered" evidence="8">
    <location>
        <begin position="180"/>
        <end position="221"/>
    </location>
</feature>
<dbReference type="InterPro" id="IPR010055">
    <property type="entry name" value="T2SS_protein-GspJ"/>
</dbReference>
<gene>
    <name evidence="10" type="ORF">GGQ96_001317</name>
</gene>
<dbReference type="NCBIfam" id="TIGR01711">
    <property type="entry name" value="gspJ"/>
    <property type="match status" value="1"/>
</dbReference>
<evidence type="ECO:0000313" key="11">
    <source>
        <dbReference type="Proteomes" id="UP000574769"/>
    </source>
</evidence>
<reference evidence="10 11" key="1">
    <citation type="submission" date="2020-08" db="EMBL/GenBank/DDBJ databases">
        <title>Genomic Encyclopedia of Type Strains, Phase IV (KMG-IV): sequencing the most valuable type-strain genomes for metagenomic binning, comparative biology and taxonomic classification.</title>
        <authorList>
            <person name="Goeker M."/>
        </authorList>
    </citation>
    <scope>NUCLEOTIDE SEQUENCE [LARGE SCALE GENOMIC DNA]</scope>
    <source>
        <strain evidence="10 11">DSM 15867</strain>
    </source>
</reference>